<gene>
    <name evidence="1" type="ORF">FAEPRAM212_01169</name>
</gene>
<evidence type="ECO:0000313" key="1">
    <source>
        <dbReference type="EMBL" id="EDP22132.1"/>
    </source>
</evidence>
<dbReference type="HOGENOM" id="CLU_2507789_0_0_9"/>
<comment type="caution">
    <text evidence="1">The sequence shown here is derived from an EMBL/GenBank/DDBJ whole genome shotgun (WGS) entry which is preliminary data.</text>
</comment>
<name>A8S9X6_9FIRM</name>
<sequence>MELFTVFFQHEYRFRYKFFRYCSIFKVLCAAALAADDLIILPQKRFFVKHFFEKLLNFSELGALQVSRYRPELFSVYWFFSRASC</sequence>
<dbReference type="EMBL" id="ABED02000023">
    <property type="protein sequence ID" value="EDP22132.1"/>
    <property type="molecule type" value="Genomic_DNA"/>
</dbReference>
<organism evidence="1 2">
    <name type="scientific">Faecalibacterium prausnitzii M21/2</name>
    <dbReference type="NCBI Taxonomy" id="411485"/>
    <lineage>
        <taxon>Bacteria</taxon>
        <taxon>Bacillati</taxon>
        <taxon>Bacillota</taxon>
        <taxon>Clostridia</taxon>
        <taxon>Eubacteriales</taxon>
        <taxon>Oscillospiraceae</taxon>
        <taxon>Faecalibacterium</taxon>
    </lineage>
</organism>
<proteinExistence type="predicted"/>
<evidence type="ECO:0000313" key="2">
    <source>
        <dbReference type="Proteomes" id="UP000005945"/>
    </source>
</evidence>
<protein>
    <submittedName>
        <fullName evidence="1">Uncharacterized protein</fullName>
    </submittedName>
</protein>
<dbReference type="Proteomes" id="UP000005945">
    <property type="component" value="Unassembled WGS sequence"/>
</dbReference>
<reference evidence="1 2" key="2">
    <citation type="submission" date="2007-09" db="EMBL/GenBank/DDBJ databases">
        <authorList>
            <person name="Fulton L."/>
            <person name="Clifton S."/>
            <person name="Fulton B."/>
            <person name="Xu J."/>
            <person name="Minx P."/>
            <person name="Pepin K.H."/>
            <person name="Johnson M."/>
            <person name="Thiruvilangam P."/>
            <person name="Bhonagiri V."/>
            <person name="Nash W.E."/>
            <person name="Mardis E.R."/>
            <person name="Wilson R.K."/>
        </authorList>
    </citation>
    <scope>NUCLEOTIDE SEQUENCE [LARGE SCALE GENOMIC DNA]</scope>
    <source>
        <strain evidence="1 2">M21/2</strain>
    </source>
</reference>
<accession>A8S9X6</accession>
<dbReference type="AlphaFoldDB" id="A8S9X6"/>
<reference evidence="1 2" key="1">
    <citation type="submission" date="2007-09" db="EMBL/GenBank/DDBJ databases">
        <title>Draft genome sequence of Faecalibacterium prausnitzii M21/2.</title>
        <authorList>
            <person name="Sudarsanam P."/>
            <person name="Ley R."/>
            <person name="Guruge J."/>
            <person name="Turnbaugh P.J."/>
            <person name="Mahowald M."/>
            <person name="Liep D."/>
            <person name="Gordon J."/>
        </authorList>
    </citation>
    <scope>NUCLEOTIDE SEQUENCE [LARGE SCALE GENOMIC DNA]</scope>
    <source>
        <strain evidence="1 2">M21/2</strain>
    </source>
</reference>